<name>A0A078IQL3_BRANA</name>
<dbReference type="EMBL" id="HG994372">
    <property type="protein sequence ID" value="CAF2106730.1"/>
    <property type="molecule type" value="Genomic_DNA"/>
</dbReference>
<reference evidence="2" key="2">
    <citation type="submission" date="2014-06" db="EMBL/GenBank/DDBJ databases">
        <authorList>
            <person name="Genoscope - CEA"/>
        </authorList>
    </citation>
    <scope>NUCLEOTIDE SEQUENCE</scope>
</reference>
<reference evidence="1" key="3">
    <citation type="submission" date="2021-01" db="EMBL/GenBank/DDBJ databases">
        <authorList>
            <consortium name="Genoscope - CEA"/>
            <person name="William W."/>
        </authorList>
    </citation>
    <scope>NUCLEOTIDE SEQUENCE</scope>
</reference>
<accession>A0A078IQL3</accession>
<evidence type="ECO:0000313" key="2">
    <source>
        <dbReference type="EMBL" id="CDY51378.1"/>
    </source>
</evidence>
<dbReference type="Gramene" id="CDY51378">
    <property type="protein sequence ID" value="CDY51378"/>
    <property type="gene ID" value="GSBRNA2T00003288001"/>
</dbReference>
<organism evidence="2 3">
    <name type="scientific">Brassica napus</name>
    <name type="common">Rape</name>
    <dbReference type="NCBI Taxonomy" id="3708"/>
    <lineage>
        <taxon>Eukaryota</taxon>
        <taxon>Viridiplantae</taxon>
        <taxon>Streptophyta</taxon>
        <taxon>Embryophyta</taxon>
        <taxon>Tracheophyta</taxon>
        <taxon>Spermatophyta</taxon>
        <taxon>Magnoliopsida</taxon>
        <taxon>eudicotyledons</taxon>
        <taxon>Gunneridae</taxon>
        <taxon>Pentapetalae</taxon>
        <taxon>rosids</taxon>
        <taxon>malvids</taxon>
        <taxon>Brassicales</taxon>
        <taxon>Brassicaceae</taxon>
        <taxon>Brassiceae</taxon>
        <taxon>Brassica</taxon>
    </lineage>
</organism>
<keyword evidence="3" id="KW-1185">Reference proteome</keyword>
<protein>
    <submittedName>
        <fullName evidence="1">(rape) hypothetical protein</fullName>
    </submittedName>
    <submittedName>
        <fullName evidence="2">BnaCnng20840D protein</fullName>
    </submittedName>
</protein>
<reference evidence="2 3" key="1">
    <citation type="journal article" date="2014" name="Science">
        <title>Plant genetics. Early allopolyploid evolution in the post-Neolithic Brassica napus oilseed genome.</title>
        <authorList>
            <person name="Chalhoub B."/>
            <person name="Denoeud F."/>
            <person name="Liu S."/>
            <person name="Parkin I.A."/>
            <person name="Tang H."/>
            <person name="Wang X."/>
            <person name="Chiquet J."/>
            <person name="Belcram H."/>
            <person name="Tong C."/>
            <person name="Samans B."/>
            <person name="Correa M."/>
            <person name="Da Silva C."/>
            <person name="Just J."/>
            <person name="Falentin C."/>
            <person name="Koh C.S."/>
            <person name="Le Clainche I."/>
            <person name="Bernard M."/>
            <person name="Bento P."/>
            <person name="Noel B."/>
            <person name="Labadie K."/>
            <person name="Alberti A."/>
            <person name="Charles M."/>
            <person name="Arnaud D."/>
            <person name="Guo H."/>
            <person name="Daviaud C."/>
            <person name="Alamery S."/>
            <person name="Jabbari K."/>
            <person name="Zhao M."/>
            <person name="Edger P.P."/>
            <person name="Chelaifa H."/>
            <person name="Tack D."/>
            <person name="Lassalle G."/>
            <person name="Mestiri I."/>
            <person name="Schnel N."/>
            <person name="Le Paslier M.C."/>
            <person name="Fan G."/>
            <person name="Renault V."/>
            <person name="Bayer P.E."/>
            <person name="Golicz A.A."/>
            <person name="Manoli S."/>
            <person name="Lee T.H."/>
            <person name="Thi V.H."/>
            <person name="Chalabi S."/>
            <person name="Hu Q."/>
            <person name="Fan C."/>
            <person name="Tollenaere R."/>
            <person name="Lu Y."/>
            <person name="Battail C."/>
            <person name="Shen J."/>
            <person name="Sidebottom C.H."/>
            <person name="Wang X."/>
            <person name="Canaguier A."/>
            <person name="Chauveau A."/>
            <person name="Berard A."/>
            <person name="Deniot G."/>
            <person name="Guan M."/>
            <person name="Liu Z."/>
            <person name="Sun F."/>
            <person name="Lim Y.P."/>
            <person name="Lyons E."/>
            <person name="Town C.D."/>
            <person name="Bancroft I."/>
            <person name="Wang X."/>
            <person name="Meng J."/>
            <person name="Ma J."/>
            <person name="Pires J.C."/>
            <person name="King G.J."/>
            <person name="Brunel D."/>
            <person name="Delourme R."/>
            <person name="Renard M."/>
            <person name="Aury J.M."/>
            <person name="Adams K.L."/>
            <person name="Batley J."/>
            <person name="Snowdon R.J."/>
            <person name="Tost J."/>
            <person name="Edwards D."/>
            <person name="Zhou Y."/>
            <person name="Hua W."/>
            <person name="Sharpe A.G."/>
            <person name="Paterson A.H."/>
            <person name="Guan C."/>
            <person name="Wincker P."/>
        </authorList>
    </citation>
    <scope>NUCLEOTIDE SEQUENCE [LARGE SCALE GENOMIC DNA]</scope>
    <source>
        <strain evidence="3">cv. Darmor-bzh</strain>
    </source>
</reference>
<evidence type="ECO:0000313" key="3">
    <source>
        <dbReference type="Proteomes" id="UP000028999"/>
    </source>
</evidence>
<dbReference type="AlphaFoldDB" id="A0A078IQL3"/>
<sequence>MCDASDYAVGAKVKFLACFFRKIAVFAKQLRRRAQLPILCSPNPGTGGNLTNSGKQDDRHWKRRLGERCLGLVTGGIPVSLVTLTQKPIVTGFILVDFIELKCGFR</sequence>
<evidence type="ECO:0000313" key="1">
    <source>
        <dbReference type="EMBL" id="CAF2106730.1"/>
    </source>
</evidence>
<dbReference type="Proteomes" id="UP000028999">
    <property type="component" value="Unassembled WGS sequence"/>
</dbReference>
<proteinExistence type="predicted"/>
<gene>
    <name evidence="2" type="primary">BnaCnng20840D</name>
    <name evidence="1" type="ORF">DARMORV10_C08P07640.1</name>
    <name evidence="2" type="ORF">GSBRNA2T00003288001</name>
</gene>
<dbReference type="PaxDb" id="3708-A0A078IQL3"/>
<dbReference type="EMBL" id="LK032989">
    <property type="protein sequence ID" value="CDY51378.1"/>
    <property type="molecule type" value="Genomic_DNA"/>
</dbReference>
<dbReference type="Proteomes" id="UP001295469">
    <property type="component" value="Chromosome C08"/>
</dbReference>